<dbReference type="SUPFAM" id="SSF46785">
    <property type="entry name" value="Winged helix' DNA-binding domain"/>
    <property type="match status" value="1"/>
</dbReference>
<dbReference type="STRING" id="1798704.A3J93_00215"/>
<dbReference type="AlphaFoldDB" id="A0A1F6NWQ9"/>
<dbReference type="Pfam" id="PF02082">
    <property type="entry name" value="Rrf2"/>
    <property type="match status" value="1"/>
</dbReference>
<dbReference type="PROSITE" id="PS51197">
    <property type="entry name" value="HTH_RRF2_2"/>
    <property type="match status" value="1"/>
</dbReference>
<dbReference type="PANTHER" id="PTHR33221:SF15">
    <property type="entry name" value="HTH-TYPE TRANSCRIPTIONAL REGULATOR YWGB-RELATED"/>
    <property type="match status" value="1"/>
</dbReference>
<dbReference type="NCBIfam" id="TIGR00738">
    <property type="entry name" value="rrf2_super"/>
    <property type="match status" value="1"/>
</dbReference>
<dbReference type="PROSITE" id="PS01332">
    <property type="entry name" value="HTH_RRF2_1"/>
    <property type="match status" value="1"/>
</dbReference>
<evidence type="ECO:0000313" key="1">
    <source>
        <dbReference type="EMBL" id="OGH88153.1"/>
    </source>
</evidence>
<dbReference type="InterPro" id="IPR036390">
    <property type="entry name" value="WH_DNA-bd_sf"/>
</dbReference>
<accession>A0A1F6NWQ9</accession>
<protein>
    <recommendedName>
        <fullName evidence="3">Rrf2 family transcriptional regulator</fullName>
    </recommendedName>
</protein>
<dbReference type="PANTHER" id="PTHR33221">
    <property type="entry name" value="WINGED HELIX-TURN-HELIX TRANSCRIPTIONAL REGULATOR, RRF2 FAMILY"/>
    <property type="match status" value="1"/>
</dbReference>
<dbReference type="Proteomes" id="UP000177907">
    <property type="component" value="Unassembled WGS sequence"/>
</dbReference>
<evidence type="ECO:0008006" key="3">
    <source>
        <dbReference type="Google" id="ProtNLM"/>
    </source>
</evidence>
<sequence>MFSLRRETDYALRLLKTLSTAPKGRASLMTVSNQTGISFLFLQKIARKLRIAGLIKSTKGVSGGYELKIKPNKLSLKNIISVVEGGCALWSCCEGGGGCAQEKCGIRKRAKTVNKKVLKFLTDVKLSDF</sequence>
<comment type="caution">
    <text evidence="1">The sequence shown here is derived from an EMBL/GenBank/DDBJ whole genome shotgun (WGS) entry which is preliminary data.</text>
</comment>
<dbReference type="InterPro" id="IPR036388">
    <property type="entry name" value="WH-like_DNA-bd_sf"/>
</dbReference>
<dbReference type="EMBL" id="MFQZ01000005">
    <property type="protein sequence ID" value="OGH88153.1"/>
    <property type="molecule type" value="Genomic_DNA"/>
</dbReference>
<reference evidence="1 2" key="1">
    <citation type="journal article" date="2016" name="Nat. Commun.">
        <title>Thousands of microbial genomes shed light on interconnected biogeochemical processes in an aquifer system.</title>
        <authorList>
            <person name="Anantharaman K."/>
            <person name="Brown C.T."/>
            <person name="Hug L.A."/>
            <person name="Sharon I."/>
            <person name="Castelle C.J."/>
            <person name="Probst A.J."/>
            <person name="Thomas B.C."/>
            <person name="Singh A."/>
            <person name="Wilkins M.J."/>
            <person name="Karaoz U."/>
            <person name="Brodie E.L."/>
            <person name="Williams K.H."/>
            <person name="Hubbard S.S."/>
            <person name="Banfield J.F."/>
        </authorList>
    </citation>
    <scope>NUCLEOTIDE SEQUENCE [LARGE SCALE GENOMIC DNA]</scope>
</reference>
<organism evidence="1 2">
    <name type="scientific">Candidatus Magasanikbacteria bacterium RIFOXYC2_FULL_42_28</name>
    <dbReference type="NCBI Taxonomy" id="1798704"/>
    <lineage>
        <taxon>Bacteria</taxon>
        <taxon>Candidatus Magasanikiibacteriota</taxon>
    </lineage>
</organism>
<name>A0A1F6NWQ9_9BACT</name>
<dbReference type="Gene3D" id="1.10.10.10">
    <property type="entry name" value="Winged helix-like DNA-binding domain superfamily/Winged helix DNA-binding domain"/>
    <property type="match status" value="1"/>
</dbReference>
<dbReference type="InterPro" id="IPR000944">
    <property type="entry name" value="Tscrpt_reg_Rrf2"/>
</dbReference>
<evidence type="ECO:0000313" key="2">
    <source>
        <dbReference type="Proteomes" id="UP000177907"/>
    </source>
</evidence>
<dbReference type="InterPro" id="IPR030489">
    <property type="entry name" value="TR_Rrf2-type_CS"/>
</dbReference>
<dbReference type="GO" id="GO:0005829">
    <property type="term" value="C:cytosol"/>
    <property type="evidence" value="ECO:0007669"/>
    <property type="project" value="TreeGrafter"/>
</dbReference>
<dbReference type="GO" id="GO:0003700">
    <property type="term" value="F:DNA-binding transcription factor activity"/>
    <property type="evidence" value="ECO:0007669"/>
    <property type="project" value="TreeGrafter"/>
</dbReference>
<gene>
    <name evidence="1" type="ORF">A3J93_00215</name>
</gene>
<proteinExistence type="predicted"/>